<sequence>MIKRLWPLFLIVVACTVSYTWNRAEYLEHQLESPLFIPQYTELNGTGAQLLDFYFLENNQGGKRISWATLEVPEYGPVRIQDLPRTYSDFTYQQLKHMMIYLEDDQVRALRESGRTITELKTYYEDGTAASLAIGRISLVPDKVVSSLPQEESPLTSLSSMSTSDGQGVIRSTADEAFTITELCAGMKSPAVEALKLKLSISSSSEGRTVERELSFADFQGPVEVPKGAVITLKYAFEFPELASVEARFYYRLAPQLIGKTISGHAFQTGFVIDSPVNPGEEDLRLLSGKAGDGQ</sequence>
<evidence type="ECO:0000313" key="2">
    <source>
        <dbReference type="Proteomes" id="UP000570361"/>
    </source>
</evidence>
<proteinExistence type="predicted"/>
<evidence type="ECO:0000313" key="1">
    <source>
        <dbReference type="EMBL" id="MBB3112352.1"/>
    </source>
</evidence>
<dbReference type="RefSeq" id="WP_183602470.1">
    <property type="nucleotide sequence ID" value="NZ_JACHXK010000011.1"/>
</dbReference>
<dbReference type="PROSITE" id="PS51257">
    <property type="entry name" value="PROKAR_LIPOPROTEIN"/>
    <property type="match status" value="1"/>
</dbReference>
<organism evidence="1 2">
    <name type="scientific">Paenibacillus phyllosphaerae</name>
    <dbReference type="NCBI Taxonomy" id="274593"/>
    <lineage>
        <taxon>Bacteria</taxon>
        <taxon>Bacillati</taxon>
        <taxon>Bacillota</taxon>
        <taxon>Bacilli</taxon>
        <taxon>Bacillales</taxon>
        <taxon>Paenibacillaceae</taxon>
        <taxon>Paenibacillus</taxon>
    </lineage>
</organism>
<accession>A0A7W5B165</accession>
<comment type="caution">
    <text evidence="1">The sequence shown here is derived from an EMBL/GenBank/DDBJ whole genome shotgun (WGS) entry which is preliminary data.</text>
</comment>
<dbReference type="Proteomes" id="UP000570361">
    <property type="component" value="Unassembled WGS sequence"/>
</dbReference>
<gene>
    <name evidence="1" type="ORF">FHS18_004438</name>
</gene>
<keyword evidence="2" id="KW-1185">Reference proteome</keyword>
<dbReference type="EMBL" id="JACHXK010000011">
    <property type="protein sequence ID" value="MBB3112352.1"/>
    <property type="molecule type" value="Genomic_DNA"/>
</dbReference>
<protein>
    <submittedName>
        <fullName evidence="1">Uncharacterized protein</fullName>
    </submittedName>
</protein>
<name>A0A7W5B165_9BACL</name>
<reference evidence="1 2" key="1">
    <citation type="submission" date="2020-08" db="EMBL/GenBank/DDBJ databases">
        <title>Genomic Encyclopedia of Type Strains, Phase III (KMG-III): the genomes of soil and plant-associated and newly described type strains.</title>
        <authorList>
            <person name="Whitman W."/>
        </authorList>
    </citation>
    <scope>NUCLEOTIDE SEQUENCE [LARGE SCALE GENOMIC DNA]</scope>
    <source>
        <strain evidence="1 2">CECT 5862</strain>
    </source>
</reference>
<dbReference type="AlphaFoldDB" id="A0A7W5B165"/>